<gene>
    <name evidence="1" type="ORF">E5162_01625</name>
</gene>
<protein>
    <submittedName>
        <fullName evidence="1">Uncharacterized protein</fullName>
    </submittedName>
</protein>
<comment type="caution">
    <text evidence="1">The sequence shown here is derived from an EMBL/GenBank/DDBJ whole genome shotgun (WGS) entry which is preliminary data.</text>
</comment>
<evidence type="ECO:0000313" key="1">
    <source>
        <dbReference type="EMBL" id="TGY94014.1"/>
    </source>
</evidence>
<name>A0A4S2HDE4_9PROT</name>
<dbReference type="EMBL" id="SRXV01000001">
    <property type="protein sequence ID" value="TGY94014.1"/>
    <property type="molecule type" value="Genomic_DNA"/>
</dbReference>
<keyword evidence="2" id="KW-1185">Reference proteome</keyword>
<dbReference type="AlphaFoldDB" id="A0A4S2HDE4"/>
<reference evidence="1 2" key="1">
    <citation type="journal article" date="2013" name="Int. J. Syst. Evol. Microbiol.">
        <title>Marinicauda pacifica gen. nov., sp. nov., a prosthecate alphaproteobacterium of the family Hyphomonadaceae isolated from deep seawater.</title>
        <authorList>
            <person name="Zhang X.Y."/>
            <person name="Li G.W."/>
            <person name="Wang C.S."/>
            <person name="Zhang Y.J."/>
            <person name="Xu X.W."/>
            <person name="Li H."/>
            <person name="Liu A."/>
            <person name="Liu C."/>
            <person name="Xie B.B."/>
            <person name="Qin Q.L."/>
            <person name="Xu Z."/>
            <person name="Chen X.L."/>
            <person name="Zhou B.C."/>
            <person name="Zhang Y.Z."/>
        </authorList>
    </citation>
    <scope>NUCLEOTIDE SEQUENCE [LARGE SCALE GENOMIC DNA]</scope>
    <source>
        <strain evidence="1 2">P-1 km-3</strain>
    </source>
</reference>
<organism evidence="1 2">
    <name type="scientific">Marinicauda pacifica</name>
    <dbReference type="NCBI Taxonomy" id="1133559"/>
    <lineage>
        <taxon>Bacteria</taxon>
        <taxon>Pseudomonadati</taxon>
        <taxon>Pseudomonadota</taxon>
        <taxon>Alphaproteobacteria</taxon>
        <taxon>Maricaulales</taxon>
        <taxon>Maricaulaceae</taxon>
        <taxon>Marinicauda</taxon>
    </lineage>
</organism>
<dbReference type="RefSeq" id="WP_135943209.1">
    <property type="nucleotide sequence ID" value="NZ_BMEI01000001.1"/>
</dbReference>
<sequence length="67" mass="7593">MSEWEENGLQVDFGQDQASINWRRGRGAMIHINRLPFNGPGQQTESETQAAVRRAAKQALQELLDQL</sequence>
<dbReference type="Proteomes" id="UP000305451">
    <property type="component" value="Unassembled WGS sequence"/>
</dbReference>
<proteinExistence type="predicted"/>
<accession>A0A4S2HDE4</accession>
<evidence type="ECO:0000313" key="2">
    <source>
        <dbReference type="Proteomes" id="UP000305451"/>
    </source>
</evidence>